<feature type="signal peptide" evidence="3">
    <location>
        <begin position="1"/>
        <end position="34"/>
    </location>
</feature>
<accession>A0A1S1U9E0</accession>
<dbReference type="Gene3D" id="3.40.50.880">
    <property type="match status" value="1"/>
</dbReference>
<keyword evidence="1" id="KW-0805">Transcription regulation</keyword>
<dbReference type="SUPFAM" id="SSF46689">
    <property type="entry name" value="Homeodomain-like"/>
    <property type="match status" value="1"/>
</dbReference>
<dbReference type="GO" id="GO:0003700">
    <property type="term" value="F:DNA-binding transcription factor activity"/>
    <property type="evidence" value="ECO:0007669"/>
    <property type="project" value="InterPro"/>
</dbReference>
<protein>
    <submittedName>
        <fullName evidence="5">AraC family transcriptional regulator</fullName>
    </submittedName>
</protein>
<dbReference type="InterPro" id="IPR018060">
    <property type="entry name" value="HTH_AraC"/>
</dbReference>
<evidence type="ECO:0000256" key="1">
    <source>
        <dbReference type="ARBA" id="ARBA00023015"/>
    </source>
</evidence>
<dbReference type="PROSITE" id="PS01124">
    <property type="entry name" value="HTH_ARAC_FAMILY_2"/>
    <property type="match status" value="1"/>
</dbReference>
<dbReference type="Pfam" id="PF12833">
    <property type="entry name" value="HTH_18"/>
    <property type="match status" value="1"/>
</dbReference>
<evidence type="ECO:0000256" key="3">
    <source>
        <dbReference type="SAM" id="SignalP"/>
    </source>
</evidence>
<dbReference type="PANTHER" id="PTHR43130">
    <property type="entry name" value="ARAC-FAMILY TRANSCRIPTIONAL REGULATOR"/>
    <property type="match status" value="1"/>
</dbReference>
<sequence>MNDFTVLVLPGAFASSVALTLDILSAAASLAARAACATPRWRVVTPQGAVQLNHGMTIDATILPKTARPDGSTWVIPGLGLESPPAITERLAQPDALRAMQALQAHVQAGGTVAASCSAVFLLQSAGLLAGRRATTSWWLAPLLQQLEPRCAVDADRMVIRDGTLVTAGAALAQTDLMLHLLSTQFSPALADAVSRALLIDGRQSQAQFIVPAMFANGNALIAKLVERFESALPNPPGVAALAAEFCMSERTLSRHVRVATGRSTSALLQSVRLNKARMLLETSKLTVEQVAERVGYVDTSALRRLMRKVTGVTPRQFRPAVSSPL</sequence>
<dbReference type="InterPro" id="IPR002818">
    <property type="entry name" value="DJ-1/PfpI"/>
</dbReference>
<dbReference type="SMART" id="SM00342">
    <property type="entry name" value="HTH_ARAC"/>
    <property type="match status" value="1"/>
</dbReference>
<keyword evidence="3" id="KW-0732">Signal</keyword>
<evidence type="ECO:0000313" key="6">
    <source>
        <dbReference type="Proteomes" id="UP000179840"/>
    </source>
</evidence>
<reference evidence="5 6" key="1">
    <citation type="submission" date="2015-06" db="EMBL/GenBank/DDBJ databases">
        <title>Draft genome sequencing of a biphenyl-degrading bacterium, Janthinobacterium lividum MEG1.</title>
        <authorList>
            <person name="Shimodaira J."/>
            <person name="Hatta T."/>
        </authorList>
    </citation>
    <scope>NUCLEOTIDE SEQUENCE [LARGE SCALE GENOMIC DNA]</scope>
    <source>
        <strain evidence="5 6">MEG1</strain>
    </source>
</reference>
<dbReference type="Proteomes" id="UP000179840">
    <property type="component" value="Unassembled WGS sequence"/>
</dbReference>
<name>A0A1S1U9E0_9BURK</name>
<comment type="caution">
    <text evidence="5">The sequence shown here is derived from an EMBL/GenBank/DDBJ whole genome shotgun (WGS) entry which is preliminary data.</text>
</comment>
<dbReference type="PANTHER" id="PTHR43130:SF3">
    <property type="entry name" value="HTH-TYPE TRANSCRIPTIONAL REGULATOR RV1931C"/>
    <property type="match status" value="1"/>
</dbReference>
<organism evidence="5 6">
    <name type="scientific">Janthinobacterium lividum</name>
    <dbReference type="NCBI Taxonomy" id="29581"/>
    <lineage>
        <taxon>Bacteria</taxon>
        <taxon>Pseudomonadati</taxon>
        <taxon>Pseudomonadota</taxon>
        <taxon>Betaproteobacteria</taxon>
        <taxon>Burkholderiales</taxon>
        <taxon>Oxalobacteraceae</taxon>
        <taxon>Janthinobacterium</taxon>
    </lineage>
</organism>
<dbReference type="InterPro" id="IPR009057">
    <property type="entry name" value="Homeodomain-like_sf"/>
</dbReference>
<feature type="domain" description="HTH araC/xylS-type" evidence="4">
    <location>
        <begin position="223"/>
        <end position="321"/>
    </location>
</feature>
<dbReference type="InterPro" id="IPR029062">
    <property type="entry name" value="Class_I_gatase-like"/>
</dbReference>
<evidence type="ECO:0000313" key="5">
    <source>
        <dbReference type="EMBL" id="OHV97077.1"/>
    </source>
</evidence>
<feature type="chain" id="PRO_5010345721" evidence="3">
    <location>
        <begin position="35"/>
        <end position="326"/>
    </location>
</feature>
<dbReference type="EMBL" id="LFKP01000005">
    <property type="protein sequence ID" value="OHV97077.1"/>
    <property type="molecule type" value="Genomic_DNA"/>
</dbReference>
<dbReference type="Gene3D" id="1.10.10.60">
    <property type="entry name" value="Homeodomain-like"/>
    <property type="match status" value="1"/>
</dbReference>
<dbReference type="Pfam" id="PF01965">
    <property type="entry name" value="DJ-1_PfpI"/>
    <property type="match status" value="1"/>
</dbReference>
<dbReference type="AlphaFoldDB" id="A0A1S1U9E0"/>
<dbReference type="InterPro" id="IPR052158">
    <property type="entry name" value="INH-QAR"/>
</dbReference>
<dbReference type="GO" id="GO:0043565">
    <property type="term" value="F:sequence-specific DNA binding"/>
    <property type="evidence" value="ECO:0007669"/>
    <property type="project" value="InterPro"/>
</dbReference>
<gene>
    <name evidence="5" type="ORF">AKG95_07220</name>
</gene>
<dbReference type="SUPFAM" id="SSF52317">
    <property type="entry name" value="Class I glutamine amidotransferase-like"/>
    <property type="match status" value="1"/>
</dbReference>
<proteinExistence type="predicted"/>
<evidence type="ECO:0000259" key="4">
    <source>
        <dbReference type="PROSITE" id="PS01124"/>
    </source>
</evidence>
<evidence type="ECO:0000256" key="2">
    <source>
        <dbReference type="ARBA" id="ARBA00023163"/>
    </source>
</evidence>
<keyword evidence="2" id="KW-0804">Transcription</keyword>